<keyword evidence="7 10" id="KW-0811">Translocation</keyword>
<dbReference type="PROSITE" id="PS00755">
    <property type="entry name" value="SECY_1"/>
    <property type="match status" value="1"/>
</dbReference>
<sequence length="423" mass="46332">MFEKLLLLWKISELRAKILFVLGMLAVFRLAASIPVAGVDTERLAAFFQSNQLFGLINIFTGGTLENLSIAMLGVGPYITATIILQLLTMIFPRLKEMYYEEGEQGRQKFNQIGRLLTVPLAILQGFGFLRLLASQGVVELTPITTAVNIAVVVAGTILLMWLGELITEKGIGNGVSLIIFAGIVASIPQSLFQFFSTWDQTKLFQTVAFAAIAIIVVAGVVLINEAQRRVPIAYAKRIRGFRMYGGVSTHLPIRVNSAGVIPIIFALSIVLFPGMIAQFFTTVDVPQIASIANTIQNIFSVNNWTSIFIYFGLVFIFTYFYTAVIFDPKEISQNIQRSGGFIPGIRPGSPMVSHLSRIINRTTLVGASFLGIIAVLPQVMQQGLNLPALTIGGTAVLIVVSVVIETMKQIEAQLTMREYEGF</sequence>
<dbReference type="PANTHER" id="PTHR10906">
    <property type="entry name" value="SECY/SEC61-ALPHA FAMILY MEMBER"/>
    <property type="match status" value="1"/>
</dbReference>
<dbReference type="Proteomes" id="UP000177629">
    <property type="component" value="Unassembled WGS sequence"/>
</dbReference>
<keyword evidence="10" id="KW-1003">Cell membrane</keyword>
<dbReference type="GO" id="GO:0006605">
    <property type="term" value="P:protein targeting"/>
    <property type="evidence" value="ECO:0007669"/>
    <property type="project" value="UniProtKB-UniRule"/>
</dbReference>
<dbReference type="HAMAP" id="MF_01465">
    <property type="entry name" value="SecY"/>
    <property type="match status" value="1"/>
</dbReference>
<comment type="caution">
    <text evidence="10">Lacks conserved residue(s) required for the propagation of feature annotation.</text>
</comment>
<gene>
    <name evidence="10" type="primary">secY</name>
    <name evidence="14" type="ORF">A2806_04585</name>
</gene>
<dbReference type="NCBIfam" id="TIGR00967">
    <property type="entry name" value="3a0501s007"/>
    <property type="match status" value="1"/>
</dbReference>
<dbReference type="PRINTS" id="PR00303">
    <property type="entry name" value="SECYTRNLCASE"/>
</dbReference>
<evidence type="ECO:0000256" key="9">
    <source>
        <dbReference type="ARBA" id="ARBA00039733"/>
    </source>
</evidence>
<evidence type="ECO:0000256" key="10">
    <source>
        <dbReference type="HAMAP-Rule" id="MF_01465"/>
    </source>
</evidence>
<dbReference type="PROSITE" id="PS00756">
    <property type="entry name" value="SECY_2"/>
    <property type="match status" value="1"/>
</dbReference>
<dbReference type="GO" id="GO:0043952">
    <property type="term" value="P:protein transport by the Sec complex"/>
    <property type="evidence" value="ECO:0007669"/>
    <property type="project" value="UniProtKB-UniRule"/>
</dbReference>
<dbReference type="GO" id="GO:0065002">
    <property type="term" value="P:intracellular protein transmembrane transport"/>
    <property type="evidence" value="ECO:0007669"/>
    <property type="project" value="UniProtKB-UniRule"/>
</dbReference>
<evidence type="ECO:0000256" key="1">
    <source>
        <dbReference type="ARBA" id="ARBA00004141"/>
    </source>
</evidence>
<accession>A0A1G2PKU6</accession>
<feature type="transmembrane region" description="Helical" evidence="10">
    <location>
        <begin position="204"/>
        <end position="224"/>
    </location>
</feature>
<dbReference type="GO" id="GO:0005886">
    <property type="term" value="C:plasma membrane"/>
    <property type="evidence" value="ECO:0007669"/>
    <property type="project" value="UniProtKB-SubCell"/>
</dbReference>
<keyword evidence="3 10" id="KW-0813">Transport</keyword>
<name>A0A1G2PKU6_9BACT</name>
<feature type="transmembrane region" description="Helical" evidence="10">
    <location>
        <begin position="70"/>
        <end position="92"/>
    </location>
</feature>
<evidence type="ECO:0000313" key="14">
    <source>
        <dbReference type="EMBL" id="OHA48940.1"/>
    </source>
</evidence>
<dbReference type="EMBL" id="MHSS01000002">
    <property type="protein sequence ID" value="OHA48940.1"/>
    <property type="molecule type" value="Genomic_DNA"/>
</dbReference>
<dbReference type="InterPro" id="IPR030659">
    <property type="entry name" value="SecY_CS"/>
</dbReference>
<dbReference type="STRING" id="1802362.A2806_04585"/>
<evidence type="ECO:0000256" key="8">
    <source>
        <dbReference type="ARBA" id="ARBA00023136"/>
    </source>
</evidence>
<protein>
    <recommendedName>
        <fullName evidence="9 10">Protein translocase subunit SecY</fullName>
    </recommendedName>
</protein>
<comment type="subunit">
    <text evidence="10">Component of the Sec protein translocase complex. Heterotrimer consisting of SecY, SecE and SecG subunits. The heterotrimers can form oligomers, although 1 heterotrimer is thought to be able to translocate proteins. Interacts with the ribosome. Interacts with SecDF, and other proteins may be involved. Interacts with SecA.</text>
</comment>
<evidence type="ECO:0000256" key="7">
    <source>
        <dbReference type="ARBA" id="ARBA00023010"/>
    </source>
</evidence>
<evidence type="ECO:0000256" key="5">
    <source>
        <dbReference type="ARBA" id="ARBA00022927"/>
    </source>
</evidence>
<comment type="subcellular location">
    <subcellularLocation>
        <location evidence="10">Cell membrane</location>
        <topology evidence="10">Multi-pass membrane protein</topology>
    </subcellularLocation>
    <subcellularLocation>
        <location evidence="1 12">Membrane</location>
        <topology evidence="1 12">Multi-pass membrane protein</topology>
    </subcellularLocation>
</comment>
<feature type="transmembrane region" description="Helical" evidence="10">
    <location>
        <begin position="359"/>
        <end position="381"/>
    </location>
</feature>
<evidence type="ECO:0000313" key="15">
    <source>
        <dbReference type="Proteomes" id="UP000177629"/>
    </source>
</evidence>
<organism evidence="14 15">
    <name type="scientific">Candidatus Terrybacteria bacterium RIFCSPHIGHO2_01_FULL_48_17</name>
    <dbReference type="NCBI Taxonomy" id="1802362"/>
    <lineage>
        <taxon>Bacteria</taxon>
        <taxon>Candidatus Terryibacteriota</taxon>
    </lineage>
</organism>
<proteinExistence type="inferred from homology"/>
<feature type="transmembrane region" description="Helical" evidence="10">
    <location>
        <begin position="308"/>
        <end position="327"/>
    </location>
</feature>
<feature type="transmembrane region" description="Helical" evidence="10">
    <location>
        <begin position="113"/>
        <end position="134"/>
    </location>
</feature>
<feature type="transmembrane region" description="Helical" evidence="10">
    <location>
        <begin position="261"/>
        <end position="281"/>
    </location>
</feature>
<comment type="function">
    <text evidence="10 11">The central subunit of the protein translocation channel SecYEG. Consists of two halves formed by TMs 1-5 and 6-10. These two domains form a lateral gate at the front which open onto the bilayer between TMs 2 and 7, and are clamped together by SecE at the back. The channel is closed by both a pore ring composed of hydrophobic SecY resides and a short helix (helix 2A) on the extracellular side of the membrane which forms a plug. The plug probably moves laterally to allow the channel to open. The ring and the pore may move independently.</text>
</comment>
<dbReference type="FunFam" id="1.10.3370.10:FF:000001">
    <property type="entry name" value="Preprotein translocase subunit SecY"/>
    <property type="match status" value="1"/>
</dbReference>
<dbReference type="Gene3D" id="1.10.3370.10">
    <property type="entry name" value="SecY subunit domain"/>
    <property type="match status" value="1"/>
</dbReference>
<dbReference type="SUPFAM" id="SSF103491">
    <property type="entry name" value="Preprotein translocase SecY subunit"/>
    <property type="match status" value="1"/>
</dbReference>
<evidence type="ECO:0000256" key="3">
    <source>
        <dbReference type="ARBA" id="ARBA00022448"/>
    </source>
</evidence>
<dbReference type="AlphaFoldDB" id="A0A1G2PKU6"/>
<feature type="transmembrane region" description="Helical" evidence="10">
    <location>
        <begin position="171"/>
        <end position="192"/>
    </location>
</feature>
<evidence type="ECO:0000256" key="12">
    <source>
        <dbReference type="RuleBase" id="RU003484"/>
    </source>
</evidence>
<feature type="transmembrane region" description="Helical" evidence="10">
    <location>
        <begin position="387"/>
        <end position="408"/>
    </location>
</feature>
<evidence type="ECO:0000256" key="2">
    <source>
        <dbReference type="ARBA" id="ARBA00005751"/>
    </source>
</evidence>
<keyword evidence="6 10" id="KW-1133">Transmembrane helix</keyword>
<dbReference type="Pfam" id="PF00344">
    <property type="entry name" value="SecY"/>
    <property type="match status" value="1"/>
</dbReference>
<comment type="caution">
    <text evidence="14">The sequence shown here is derived from an EMBL/GenBank/DDBJ whole genome shotgun (WGS) entry which is preliminary data.</text>
</comment>
<feature type="transmembrane region" description="Helical" evidence="10">
    <location>
        <begin position="146"/>
        <end position="164"/>
    </location>
</feature>
<evidence type="ECO:0000256" key="4">
    <source>
        <dbReference type="ARBA" id="ARBA00022692"/>
    </source>
</evidence>
<comment type="similarity">
    <text evidence="2 10 13">Belongs to the SecY/SEC61-alpha family.</text>
</comment>
<evidence type="ECO:0000256" key="13">
    <source>
        <dbReference type="RuleBase" id="RU004349"/>
    </source>
</evidence>
<reference evidence="14 15" key="1">
    <citation type="journal article" date="2016" name="Nat. Commun.">
        <title>Thousands of microbial genomes shed light on interconnected biogeochemical processes in an aquifer system.</title>
        <authorList>
            <person name="Anantharaman K."/>
            <person name="Brown C.T."/>
            <person name="Hug L.A."/>
            <person name="Sharon I."/>
            <person name="Castelle C.J."/>
            <person name="Probst A.J."/>
            <person name="Thomas B.C."/>
            <person name="Singh A."/>
            <person name="Wilkins M.J."/>
            <person name="Karaoz U."/>
            <person name="Brodie E.L."/>
            <person name="Williams K.H."/>
            <person name="Hubbard S.S."/>
            <person name="Banfield J.F."/>
        </authorList>
    </citation>
    <scope>NUCLEOTIDE SEQUENCE [LARGE SCALE GENOMIC DNA]</scope>
</reference>
<evidence type="ECO:0000256" key="6">
    <source>
        <dbReference type="ARBA" id="ARBA00022989"/>
    </source>
</evidence>
<keyword evidence="4 10" id="KW-0812">Transmembrane</keyword>
<evidence type="ECO:0000256" key="11">
    <source>
        <dbReference type="RuleBase" id="RU000537"/>
    </source>
</evidence>
<dbReference type="InterPro" id="IPR023201">
    <property type="entry name" value="SecY_dom_sf"/>
</dbReference>
<keyword evidence="5 10" id="KW-0653">Protein transport</keyword>
<dbReference type="InterPro" id="IPR026593">
    <property type="entry name" value="SecY"/>
</dbReference>
<keyword evidence="8 10" id="KW-0472">Membrane</keyword>
<dbReference type="PIRSF" id="PIRSF004557">
    <property type="entry name" value="SecY"/>
    <property type="match status" value="1"/>
</dbReference>
<dbReference type="InterPro" id="IPR002208">
    <property type="entry name" value="SecY/SEC61-alpha"/>
</dbReference>